<dbReference type="KEGG" id="kmn:HW532_17055"/>
<feature type="transmembrane region" description="Helical" evidence="1">
    <location>
        <begin position="61"/>
        <end position="79"/>
    </location>
</feature>
<feature type="domain" description="Aerotolerance regulator N-terminal" evidence="2">
    <location>
        <begin position="8"/>
        <end position="81"/>
    </location>
</feature>
<evidence type="ECO:0000313" key="5">
    <source>
        <dbReference type="Proteomes" id="UP000593594"/>
    </source>
</evidence>
<dbReference type="AlphaFoldDB" id="A0A7S8C6J4"/>
<proteinExistence type="predicted"/>
<dbReference type="InterPro" id="IPR011933">
    <property type="entry name" value="Double_TM_dom"/>
</dbReference>
<dbReference type="CDD" id="cd03143">
    <property type="entry name" value="A4_beta-galactosidase_middle_domain"/>
    <property type="match status" value="1"/>
</dbReference>
<keyword evidence="5" id="KW-1185">Reference proteome</keyword>
<dbReference type="RefSeq" id="WP_213161623.1">
    <property type="nucleotide sequence ID" value="NZ_CP058214.1"/>
</dbReference>
<keyword evidence="1" id="KW-0472">Membrane</keyword>
<sequence length="953" mass="100539">MLTLGAIVFQNALALWALLLLPVIWWLLRMTPPRPERISFPPIRLLLGLIAREETPHKTPWWLIVLRVLLVTCIILAIARPVIQEGPAATHGEGPLLVVLDDGWAAAKGWPDRMAALSSALDAAERADQPVMLATTTARRNPALIEPKAAADARTRASALVPRALEPERLALADRLDPALGSLDALDVLWLADGLDYGDGQAFAERLAGLAGGNTDIRAVVTPPGETGLMIGHPDAEEDGLSLPLARAGNGAAQTRTVAALATNGRSLAEAPATFPAGETTARATIALPLALRNEIARIEIAGERTAGAVYLLDDRWRRKTVGLASGGSLEREQPLLAPLYYVRRALEPYAELKTARPDGASSGIAGLVQSGLSMLVLADIGQLAPADLEAVANWVGNGGVLVRFAGPRLAGGHDDMVPVELRRGGRALGGALTWEEPQPVAPFDEGSPFSGLELSDRISVKRQVLAEPNAELSRKVWARLADGTPLVTAEQNGEGLVILFHVTANADWSNLPLSGLFVEMLRRILDRAQGAGAQGPADTPGTPASAAEQADGAAFTPIRALNGYGEMVDPPADAQPIPANALAEARPSPRHPAGLYRRAGVTRAINLAPPEPALAPLSDLPDGISVTGYAPARILPLIGPLLIAALILFLIDALAVQAMSGTLRQLRSRAARTASAGLVAALALGLLPHPLHAQDQATPDAQALSDADRFALMATLQTRLAYVETGDRQVDTVSRSGLTGLTDALIERTAVEPAAPVGIDIERDEIVFFPLLYWPVTPDAPALSPEARAKVDTYLKNGGTILFDTRDHQMDIPGLSAETNANTGALQRILSGLDIPPLREVPPDHVLTKAFYLLQSFPGRWDGGPLWVEAGDGGAGGGNRDGVSSIIIGSNDYAGAWATDTLGAPMFPAVPGGARQRELAYRTGINVVMYTLTGNYKADQVHVPALLERLGQ</sequence>
<evidence type="ECO:0000256" key="1">
    <source>
        <dbReference type="SAM" id="Phobius"/>
    </source>
</evidence>
<reference evidence="4 5" key="1">
    <citation type="submission" date="2020-06" db="EMBL/GenBank/DDBJ databases">
        <title>Genome sequence of 2 isolates from Red Sea Mangroves.</title>
        <authorList>
            <person name="Sefrji F."/>
            <person name="Michoud G."/>
            <person name="Merlino G."/>
            <person name="Daffonchio D."/>
        </authorList>
    </citation>
    <scope>NUCLEOTIDE SEQUENCE [LARGE SCALE GENOMIC DNA]</scope>
    <source>
        <strain evidence="4 5">R1DC25</strain>
    </source>
</reference>
<dbReference type="InterPro" id="IPR025297">
    <property type="entry name" value="DUF4159"/>
</dbReference>
<protein>
    <submittedName>
        <fullName evidence="4">DUF4159 domain-containing protein</fullName>
    </submittedName>
</protein>
<gene>
    <name evidence="4" type="ORF">HW532_17055</name>
</gene>
<evidence type="ECO:0000313" key="4">
    <source>
        <dbReference type="EMBL" id="QPC44256.1"/>
    </source>
</evidence>
<evidence type="ECO:0000259" key="2">
    <source>
        <dbReference type="Pfam" id="PF07584"/>
    </source>
</evidence>
<dbReference type="Gene3D" id="3.40.50.12140">
    <property type="entry name" value="Domain of unknown function DUF4159"/>
    <property type="match status" value="1"/>
</dbReference>
<organism evidence="4 5">
    <name type="scientific">Kaustia mangrovi</name>
    <dbReference type="NCBI Taxonomy" id="2593653"/>
    <lineage>
        <taxon>Bacteria</taxon>
        <taxon>Pseudomonadati</taxon>
        <taxon>Pseudomonadota</taxon>
        <taxon>Alphaproteobacteria</taxon>
        <taxon>Hyphomicrobiales</taxon>
        <taxon>Parvibaculaceae</taxon>
        <taxon>Kaustia</taxon>
    </lineage>
</organism>
<dbReference type="PANTHER" id="PTHR37464:SF1">
    <property type="entry name" value="BLL2463 PROTEIN"/>
    <property type="match status" value="1"/>
</dbReference>
<feature type="domain" description="DUF4159" evidence="3">
    <location>
        <begin position="720"/>
        <end position="933"/>
    </location>
</feature>
<keyword evidence="1" id="KW-0812">Transmembrane</keyword>
<dbReference type="NCBIfam" id="TIGR02226">
    <property type="entry name" value="two_anch"/>
    <property type="match status" value="1"/>
</dbReference>
<dbReference type="SUPFAM" id="SSF52317">
    <property type="entry name" value="Class I glutamine amidotransferase-like"/>
    <property type="match status" value="1"/>
</dbReference>
<feature type="transmembrane region" description="Helical" evidence="1">
    <location>
        <begin position="6"/>
        <end position="28"/>
    </location>
</feature>
<dbReference type="Pfam" id="PF13709">
    <property type="entry name" value="DUF4159"/>
    <property type="match status" value="1"/>
</dbReference>
<dbReference type="Pfam" id="PF07584">
    <property type="entry name" value="BatA"/>
    <property type="match status" value="1"/>
</dbReference>
<accession>A0A7S8C6J4</accession>
<keyword evidence="1" id="KW-1133">Transmembrane helix</keyword>
<dbReference type="InterPro" id="IPR024163">
    <property type="entry name" value="Aerotolerance_reg_N"/>
</dbReference>
<dbReference type="Gene3D" id="3.40.50.880">
    <property type="match status" value="1"/>
</dbReference>
<dbReference type="PANTHER" id="PTHR37464">
    <property type="entry name" value="BLL2463 PROTEIN"/>
    <property type="match status" value="1"/>
</dbReference>
<dbReference type="Proteomes" id="UP000593594">
    <property type="component" value="Chromosome"/>
</dbReference>
<name>A0A7S8C6J4_9HYPH</name>
<dbReference type="EMBL" id="CP058214">
    <property type="protein sequence ID" value="QPC44256.1"/>
    <property type="molecule type" value="Genomic_DNA"/>
</dbReference>
<dbReference type="InterPro" id="IPR029062">
    <property type="entry name" value="Class_I_gatase-like"/>
</dbReference>
<evidence type="ECO:0000259" key="3">
    <source>
        <dbReference type="Pfam" id="PF13709"/>
    </source>
</evidence>